<feature type="domain" description="Topo IIA-type catalytic" evidence="12">
    <location>
        <begin position="35"/>
        <end position="509"/>
    </location>
</feature>
<gene>
    <name evidence="8 13" type="primary">gyrA</name>
    <name evidence="13" type="ORF">RZO55_21440</name>
</gene>
<evidence type="ECO:0000256" key="5">
    <source>
        <dbReference type="ARBA" id="ARBA00023029"/>
    </source>
</evidence>
<dbReference type="InterPro" id="IPR006691">
    <property type="entry name" value="GyrA/parC_rep"/>
</dbReference>
<accession>A0ABU4GR85</accession>
<dbReference type="PANTHER" id="PTHR43493">
    <property type="entry name" value="DNA GYRASE/TOPOISOMERASE SUBUNIT A"/>
    <property type="match status" value="1"/>
</dbReference>
<keyword evidence="10" id="KW-0175">Coiled coil</keyword>
<dbReference type="Pfam" id="PF00521">
    <property type="entry name" value="DNA_topoisoIV"/>
    <property type="match status" value="1"/>
</dbReference>
<dbReference type="InterPro" id="IPR005743">
    <property type="entry name" value="GyrA"/>
</dbReference>
<evidence type="ECO:0000313" key="14">
    <source>
        <dbReference type="Proteomes" id="UP001276854"/>
    </source>
</evidence>
<feature type="compositionally biased region" description="Acidic residues" evidence="11">
    <location>
        <begin position="827"/>
        <end position="842"/>
    </location>
</feature>
<evidence type="ECO:0000256" key="8">
    <source>
        <dbReference type="HAMAP-Rule" id="MF_01897"/>
    </source>
</evidence>
<name>A0ABU4GR85_9CLOT</name>
<evidence type="ECO:0000256" key="6">
    <source>
        <dbReference type="ARBA" id="ARBA00023125"/>
    </source>
</evidence>
<feature type="coiled-coil region" evidence="10">
    <location>
        <begin position="440"/>
        <end position="474"/>
    </location>
</feature>
<feature type="short sequence motif" description="GyrA-box" evidence="8">
    <location>
        <begin position="536"/>
        <end position="542"/>
    </location>
</feature>
<keyword evidence="8" id="KW-0963">Cytoplasm</keyword>
<organism evidence="13 14">
    <name type="scientific">Clostridium boliviensis</name>
    <dbReference type="NCBI Taxonomy" id="318465"/>
    <lineage>
        <taxon>Bacteria</taxon>
        <taxon>Bacillati</taxon>
        <taxon>Bacillota</taxon>
        <taxon>Clostridia</taxon>
        <taxon>Eubacteriales</taxon>
        <taxon>Clostridiaceae</taxon>
        <taxon>Clostridium</taxon>
    </lineage>
</organism>
<evidence type="ECO:0000256" key="1">
    <source>
        <dbReference type="ARBA" id="ARBA00000185"/>
    </source>
</evidence>
<protein>
    <recommendedName>
        <fullName evidence="8">DNA gyrase subunit A</fullName>
        <ecNumber evidence="8">5.6.2.2</ecNumber>
    </recommendedName>
</protein>
<sequence length="857" mass="96175">MEPNIFDKVHDVDLKKTMEKSYIDYAMSVIVSRALPDVRDGLKPVQRRVLYSMIELNNGPDKPHRKCARIVGDTMGKYHPHGDSSIYGALVNLAQEWSTRYPLVDGHGNFGSVDGDGAAAMRYTEARLSKISMEMLADINKDTVDFSANFDETEREPDVLPSRYPNLLVNGTSGIAVGMATNIPPHNLREVIGAVVKIIDNQVEENRETTMEEILDIIKGPDFPTGATILGKRGIEEAFRTGRGKIRVRAVSDIEAMPNGKSRIIVTELPYMVNKARLIEKIAELVKDKRIDGITDLRDESDRTGMRICIELRRDANSNVILNQLLKHTQLQDTFGVNMLALVKNKSGVLEPKVLNVVEMLKYYLDHQKEVVTRRTKYDLNKAEERAHILEGLLIALDNIDEVIHIIRASQNVQIAKAELMNRFGLSDPQSQAIVDMRLRALTGLEREKLENEYKELEIKIAELKAILADEKKLLGVIKEEISIISAKYGDDRRTSIGFDEFDMSMEDLIPEENTIVAMTKLGYIKRMSVDNFKNQNRGGRGIKGMQTIDQDYIEDLIMTTTHHYLMFFTNTGRVYRLKTYMIPEGSRTSRGTAIVNLLQMLPGENITAIIPMKEYDDGKFLFMATKNGMVKKTPIMDYANVRKNGLQAIVLRENDELIEVKSTDDTKDIFLVTQKGQCIRFHEKDVRVTGRVSIGVIGMKLNDDDQVVGMQMDSQGPKLLIVSENGMGKRTPIDEFTPQRRGGKGVLCYKITEKTGDIVGAKLVQDDHDLLLITTEGIVIRISVNDISVIGRNTSGVKLMNIDQDSDIFVASIAKVRDDGSKSEGEGLDELDLEDSEEIPQTDEISGSEDISNSEE</sequence>
<dbReference type="RefSeq" id="WP_318066328.1">
    <property type="nucleotide sequence ID" value="NZ_JAWONS010000291.1"/>
</dbReference>
<dbReference type="Gene3D" id="3.30.1360.40">
    <property type="match status" value="1"/>
</dbReference>
<evidence type="ECO:0000256" key="7">
    <source>
        <dbReference type="ARBA" id="ARBA00023235"/>
    </source>
</evidence>
<dbReference type="Pfam" id="PF03989">
    <property type="entry name" value="DNA_gyraseA_C"/>
    <property type="match status" value="6"/>
</dbReference>
<keyword evidence="7 8" id="KW-0413">Isomerase</keyword>
<dbReference type="PANTHER" id="PTHR43493:SF5">
    <property type="entry name" value="DNA GYRASE SUBUNIT A, CHLOROPLASTIC_MITOCHONDRIAL"/>
    <property type="match status" value="1"/>
</dbReference>
<dbReference type="HAMAP" id="MF_01897">
    <property type="entry name" value="GyrA"/>
    <property type="match status" value="1"/>
</dbReference>
<evidence type="ECO:0000259" key="12">
    <source>
        <dbReference type="PROSITE" id="PS52040"/>
    </source>
</evidence>
<dbReference type="SMART" id="SM00434">
    <property type="entry name" value="TOP4c"/>
    <property type="match status" value="1"/>
</dbReference>
<dbReference type="SUPFAM" id="SSF101904">
    <property type="entry name" value="GyrA/ParC C-terminal domain-like"/>
    <property type="match status" value="1"/>
</dbReference>
<proteinExistence type="inferred from homology"/>
<feature type="compositionally biased region" description="Polar residues" evidence="11">
    <location>
        <begin position="844"/>
        <end position="857"/>
    </location>
</feature>
<keyword evidence="4 8" id="KW-0067">ATP-binding</keyword>
<dbReference type="NCBIfam" id="TIGR01063">
    <property type="entry name" value="gyrA"/>
    <property type="match status" value="1"/>
</dbReference>
<dbReference type="InterPro" id="IPR013760">
    <property type="entry name" value="Topo_IIA-like_dom_sf"/>
</dbReference>
<dbReference type="CDD" id="cd00187">
    <property type="entry name" value="TOP4c"/>
    <property type="match status" value="1"/>
</dbReference>
<dbReference type="Gene3D" id="2.120.10.90">
    <property type="entry name" value="DNA gyrase/topoisomerase IV, subunit A, C-terminal"/>
    <property type="match status" value="1"/>
</dbReference>
<keyword evidence="5 8" id="KW-0799">Topoisomerase</keyword>
<evidence type="ECO:0000256" key="11">
    <source>
        <dbReference type="SAM" id="MobiDB-lite"/>
    </source>
</evidence>
<dbReference type="InterPro" id="IPR002205">
    <property type="entry name" value="Topo_IIA_dom_A"/>
</dbReference>
<feature type="active site" description="O-(5'-phospho-DNA)-tyrosine intermediate" evidence="8 9">
    <location>
        <position position="123"/>
    </location>
</feature>
<dbReference type="InterPro" id="IPR050220">
    <property type="entry name" value="Type_II_DNA_Topoisomerases"/>
</dbReference>
<dbReference type="SUPFAM" id="SSF56719">
    <property type="entry name" value="Type II DNA topoisomerase"/>
    <property type="match status" value="1"/>
</dbReference>
<dbReference type="PROSITE" id="PS52040">
    <property type="entry name" value="TOPO_IIA"/>
    <property type="match status" value="1"/>
</dbReference>
<comment type="subunit">
    <text evidence="8">Heterotetramer, composed of two GyrA and two GyrB chains. In the heterotetramer, GyrA contains the active site tyrosine that forms a transient covalent intermediate with DNA, while GyrB binds cofactors and catalyzes ATP hydrolysis.</text>
</comment>
<evidence type="ECO:0000256" key="2">
    <source>
        <dbReference type="ARBA" id="ARBA00008263"/>
    </source>
</evidence>
<keyword evidence="6 8" id="KW-0238">DNA-binding</keyword>
<evidence type="ECO:0000256" key="4">
    <source>
        <dbReference type="ARBA" id="ARBA00022840"/>
    </source>
</evidence>
<dbReference type="InterPro" id="IPR013757">
    <property type="entry name" value="Topo_IIA_A_a_sf"/>
</dbReference>
<comment type="subcellular location">
    <subcellularLocation>
        <location evidence="8">Cytoplasm</location>
    </subcellularLocation>
</comment>
<dbReference type="InterPro" id="IPR013758">
    <property type="entry name" value="Topo_IIA_A/C_ab"/>
</dbReference>
<evidence type="ECO:0000256" key="10">
    <source>
        <dbReference type="SAM" id="Coils"/>
    </source>
</evidence>
<dbReference type="Gene3D" id="1.10.268.10">
    <property type="entry name" value="Topoisomerase, domain 3"/>
    <property type="match status" value="1"/>
</dbReference>
<dbReference type="GO" id="GO:0003918">
    <property type="term" value="F:DNA topoisomerase type II (double strand cut, ATP-hydrolyzing) activity"/>
    <property type="evidence" value="ECO:0007669"/>
    <property type="project" value="UniProtKB-EC"/>
</dbReference>
<dbReference type="NCBIfam" id="NF004044">
    <property type="entry name" value="PRK05561.1"/>
    <property type="match status" value="1"/>
</dbReference>
<comment type="caution">
    <text evidence="13">The sequence shown here is derived from an EMBL/GenBank/DDBJ whole genome shotgun (WGS) entry which is preliminary data.</text>
</comment>
<dbReference type="InterPro" id="IPR035516">
    <property type="entry name" value="Gyrase/topoIV_suA_C"/>
</dbReference>
<dbReference type="EMBL" id="JAWONS010000291">
    <property type="protein sequence ID" value="MDW2800140.1"/>
    <property type="molecule type" value="Genomic_DNA"/>
</dbReference>
<dbReference type="Gene3D" id="3.90.199.10">
    <property type="entry name" value="Topoisomerase II, domain 5"/>
    <property type="match status" value="1"/>
</dbReference>
<reference evidence="13 14" key="1">
    <citation type="submission" date="2023-10" db="EMBL/GenBank/DDBJ databases">
        <title>A novel Glycoside Hydrolase 43-Like Enzyme from Clostrdium boliviensis is an Endo-xylanase, and a Candidate for Xylooligosaccharides Production from Different Xylan Substrates.</title>
        <authorList>
            <person name="Alvarez M.T."/>
            <person name="Rocabado-Villegas L.R."/>
            <person name="Salas-Veizaga D.M."/>
            <person name="Linares-Pasten J.A."/>
            <person name="Gudmundsdottir E.E."/>
            <person name="Hreggvidsson G.O."/>
            <person name="Adlercreutz P."/>
            <person name="Nordberg Karlsson E."/>
        </authorList>
    </citation>
    <scope>NUCLEOTIDE SEQUENCE [LARGE SCALE GENOMIC DNA]</scope>
    <source>
        <strain evidence="13 14">E-1</strain>
    </source>
</reference>
<comment type="catalytic activity">
    <reaction evidence="1 8 9">
        <text>ATP-dependent breakage, passage and rejoining of double-stranded DNA.</text>
        <dbReference type="EC" id="5.6.2.2"/>
    </reaction>
</comment>
<evidence type="ECO:0000313" key="13">
    <source>
        <dbReference type="EMBL" id="MDW2800140.1"/>
    </source>
</evidence>
<dbReference type="EC" id="5.6.2.2" evidence="8"/>
<feature type="region of interest" description="Disordered" evidence="11">
    <location>
        <begin position="818"/>
        <end position="857"/>
    </location>
</feature>
<dbReference type="Proteomes" id="UP001276854">
    <property type="component" value="Unassembled WGS sequence"/>
</dbReference>
<comment type="function">
    <text evidence="8">A type II topoisomerase that negatively supercoils closed circular double-stranded (ds) DNA in an ATP-dependent manner to modulate DNA topology and maintain chromosomes in an underwound state. Negative supercoiling favors strand separation, and DNA replication, transcription, recombination and repair, all of which involve strand separation. Also able to catalyze the interconversion of other topological isomers of dsDNA rings, including catenanes and knotted rings. Type II topoisomerases break and join 2 DNA strands simultaneously in an ATP-dependent manner.</text>
</comment>
<keyword evidence="3 8" id="KW-0547">Nucleotide-binding</keyword>
<keyword evidence="14" id="KW-1185">Reference proteome</keyword>
<evidence type="ECO:0000256" key="3">
    <source>
        <dbReference type="ARBA" id="ARBA00022741"/>
    </source>
</evidence>
<dbReference type="NCBIfam" id="NF004043">
    <property type="entry name" value="PRK05560.1"/>
    <property type="match status" value="1"/>
</dbReference>
<evidence type="ECO:0000256" key="9">
    <source>
        <dbReference type="PROSITE-ProRule" id="PRU01384"/>
    </source>
</evidence>
<comment type="miscellaneous">
    <text evidence="8">Few gyrases are as efficient as E.coli at forming negative supercoils. Not all organisms have 2 type II topoisomerases; in organisms with a single type II topoisomerase this enzyme also has to decatenate newly replicated chromosomes.</text>
</comment>
<comment type="similarity">
    <text evidence="2 8">Belongs to the type II topoisomerase GyrA/ParC subunit family.</text>
</comment>